<evidence type="ECO:0000313" key="9">
    <source>
        <dbReference type="Proteomes" id="UP001194746"/>
    </source>
</evidence>
<feature type="transmembrane region" description="Helical" evidence="7">
    <location>
        <begin position="194"/>
        <end position="215"/>
    </location>
</feature>
<evidence type="ECO:0000313" key="8">
    <source>
        <dbReference type="EMBL" id="KAF9884584.1"/>
    </source>
</evidence>
<comment type="caution">
    <text evidence="8">The sequence shown here is derived from an EMBL/GenBank/DDBJ whole genome shotgun (WGS) entry which is preliminary data.</text>
</comment>
<organism evidence="8 9">
    <name type="scientific">Aspergillus nanangensis</name>
    <dbReference type="NCBI Taxonomy" id="2582783"/>
    <lineage>
        <taxon>Eukaryota</taxon>
        <taxon>Fungi</taxon>
        <taxon>Dikarya</taxon>
        <taxon>Ascomycota</taxon>
        <taxon>Pezizomycotina</taxon>
        <taxon>Eurotiomycetes</taxon>
        <taxon>Eurotiomycetidae</taxon>
        <taxon>Eurotiales</taxon>
        <taxon>Aspergillaceae</taxon>
        <taxon>Aspergillus</taxon>
        <taxon>Aspergillus subgen. Circumdati</taxon>
    </lineage>
</organism>
<accession>A0AAD4CDP5</accession>
<keyword evidence="5" id="KW-0539">Nucleus</keyword>
<dbReference type="InterPro" id="IPR029058">
    <property type="entry name" value="AB_hydrolase_fold"/>
</dbReference>
<evidence type="ECO:0000256" key="1">
    <source>
        <dbReference type="ARBA" id="ARBA00007387"/>
    </source>
</evidence>
<dbReference type="EMBL" id="VCAU01000118">
    <property type="protein sequence ID" value="KAF9884584.1"/>
    <property type="molecule type" value="Genomic_DNA"/>
</dbReference>
<reference evidence="8" key="2">
    <citation type="submission" date="2020-02" db="EMBL/GenBank/DDBJ databases">
        <authorList>
            <person name="Gilchrist C.L.M."/>
            <person name="Chooi Y.-H."/>
        </authorList>
    </citation>
    <scope>NUCLEOTIDE SEQUENCE</scope>
    <source>
        <strain evidence="8">MST-FP2251</strain>
    </source>
</reference>
<name>A0AAD4CDP5_ASPNN</name>
<dbReference type="AlphaFoldDB" id="A0AAD4CDP5"/>
<keyword evidence="9" id="KW-1185">Reference proteome</keyword>
<dbReference type="Gene3D" id="3.40.50.1820">
    <property type="entry name" value="alpha/beta hydrolase"/>
    <property type="match status" value="1"/>
</dbReference>
<evidence type="ECO:0000256" key="2">
    <source>
        <dbReference type="ARBA" id="ARBA00022692"/>
    </source>
</evidence>
<evidence type="ECO:0000256" key="6">
    <source>
        <dbReference type="ARBA" id="ARBA00034303"/>
    </source>
</evidence>
<evidence type="ECO:0008006" key="10">
    <source>
        <dbReference type="Google" id="ProtNLM"/>
    </source>
</evidence>
<dbReference type="InterPro" id="IPR008547">
    <property type="entry name" value="DUF829_TMEM53"/>
</dbReference>
<dbReference type="Proteomes" id="UP001194746">
    <property type="component" value="Unassembled WGS sequence"/>
</dbReference>
<dbReference type="PANTHER" id="PTHR12265:SF30">
    <property type="entry name" value="TRANSMEMBRANE PROTEIN 53"/>
    <property type="match status" value="1"/>
</dbReference>
<protein>
    <recommendedName>
        <fullName evidence="10">DUF829-domain-containing protein</fullName>
    </recommendedName>
</protein>
<dbReference type="PANTHER" id="PTHR12265">
    <property type="entry name" value="TRANSMEMBRANE PROTEIN 53"/>
    <property type="match status" value="1"/>
</dbReference>
<keyword evidence="3 7" id="KW-1133">Transmembrane helix</keyword>
<dbReference type="GO" id="GO:0005640">
    <property type="term" value="C:nuclear outer membrane"/>
    <property type="evidence" value="ECO:0007669"/>
    <property type="project" value="UniProtKB-SubCell"/>
</dbReference>
<comment type="subcellular location">
    <subcellularLocation>
        <location evidence="6">Nucleus outer membrane</location>
        <topology evidence="6">Single-pass membrane protein</topology>
    </subcellularLocation>
</comment>
<evidence type="ECO:0000256" key="3">
    <source>
        <dbReference type="ARBA" id="ARBA00022989"/>
    </source>
</evidence>
<dbReference type="Pfam" id="PF05705">
    <property type="entry name" value="DUF829"/>
    <property type="match status" value="1"/>
</dbReference>
<keyword evidence="4 7" id="KW-0472">Membrane</keyword>
<keyword evidence="2 7" id="KW-0812">Transmembrane</keyword>
<evidence type="ECO:0000256" key="7">
    <source>
        <dbReference type="SAM" id="Phobius"/>
    </source>
</evidence>
<reference evidence="8" key="1">
    <citation type="journal article" date="2019" name="Beilstein J. Org. Chem.">
        <title>Nanangenines: drimane sesquiterpenoids as the dominant metabolite cohort of a novel Australian fungus, Aspergillus nanangensis.</title>
        <authorList>
            <person name="Lacey H.J."/>
            <person name="Gilchrist C.L.M."/>
            <person name="Crombie A."/>
            <person name="Kalaitzis J.A."/>
            <person name="Vuong D."/>
            <person name="Rutledge P.J."/>
            <person name="Turner P."/>
            <person name="Pitt J.I."/>
            <person name="Lacey E."/>
            <person name="Chooi Y.H."/>
            <person name="Piggott A.M."/>
        </authorList>
    </citation>
    <scope>NUCLEOTIDE SEQUENCE</scope>
    <source>
        <strain evidence="8">MST-FP2251</strain>
    </source>
</reference>
<evidence type="ECO:0000256" key="4">
    <source>
        <dbReference type="ARBA" id="ARBA00023136"/>
    </source>
</evidence>
<comment type="similarity">
    <text evidence="1">Belongs to the TMEM53 family.</text>
</comment>
<dbReference type="SUPFAM" id="SSF53474">
    <property type="entry name" value="alpha/beta-Hydrolases"/>
    <property type="match status" value="1"/>
</dbReference>
<evidence type="ECO:0000256" key="5">
    <source>
        <dbReference type="ARBA" id="ARBA00023242"/>
    </source>
</evidence>
<sequence>MATLSSLRKFSEHIYVYDPPAHNDKQTTKSTPTKIVLFTWADAPPRLVEKYFMGYHELYPSAKIIIVMARTMSTFFGGQETAKSFVKEMVTKELYNNKAELTRGPSSSVDTPMSGNDSIQPNILMHAFSNSGGLNLEAVSAIWHAMQRSAMQKPGPLPIKALILDSTPGGTSFFREFPRWTSGVALGFAFLPKFLAKLVAGMIVTVLMGLPILLGRESMPQRGRRVINSPTNIPVDSARLYIYSKADPLIHDKDVEQHAREAKEKGYKQILLEKFPDSGHVAHMRQDPSRYWAAIAKFWDGCCV</sequence>
<proteinExistence type="inferred from homology"/>
<gene>
    <name evidence="8" type="ORF">FE257_001468</name>
</gene>